<evidence type="ECO:0000313" key="6">
    <source>
        <dbReference type="EMBL" id="MQY41598.1"/>
    </source>
</evidence>
<comment type="similarity">
    <text evidence="1">Belongs to the LysR transcriptional regulatory family.</text>
</comment>
<dbReference type="GO" id="GO:0006351">
    <property type="term" value="P:DNA-templated transcription"/>
    <property type="evidence" value="ECO:0007669"/>
    <property type="project" value="TreeGrafter"/>
</dbReference>
<dbReference type="Gene3D" id="3.40.190.290">
    <property type="match status" value="1"/>
</dbReference>
<evidence type="ECO:0000256" key="1">
    <source>
        <dbReference type="ARBA" id="ARBA00009437"/>
    </source>
</evidence>
<dbReference type="EMBL" id="WIXK01000001">
    <property type="protein sequence ID" value="MQY41598.1"/>
    <property type="molecule type" value="Genomic_DNA"/>
</dbReference>
<comment type="caution">
    <text evidence="6">The sequence shown here is derived from an EMBL/GenBank/DDBJ whole genome shotgun (WGS) entry which is preliminary data.</text>
</comment>
<dbReference type="AlphaFoldDB" id="A0A844AR80"/>
<keyword evidence="2" id="KW-0805">Transcription regulation</keyword>
<accession>A0A844AR80</accession>
<dbReference type="GO" id="GO:0003700">
    <property type="term" value="F:DNA-binding transcription factor activity"/>
    <property type="evidence" value="ECO:0007669"/>
    <property type="project" value="InterPro"/>
</dbReference>
<dbReference type="InterPro" id="IPR036390">
    <property type="entry name" value="WH_DNA-bd_sf"/>
</dbReference>
<dbReference type="PANTHER" id="PTHR30537">
    <property type="entry name" value="HTH-TYPE TRANSCRIPTIONAL REGULATOR"/>
    <property type="match status" value="1"/>
</dbReference>
<organism evidence="6 7">
    <name type="scientific">Tritonibacter aquimaris</name>
    <dbReference type="NCBI Taxonomy" id="2663379"/>
    <lineage>
        <taxon>Bacteria</taxon>
        <taxon>Pseudomonadati</taxon>
        <taxon>Pseudomonadota</taxon>
        <taxon>Alphaproteobacteria</taxon>
        <taxon>Rhodobacterales</taxon>
        <taxon>Paracoccaceae</taxon>
        <taxon>Tritonibacter</taxon>
    </lineage>
</organism>
<dbReference type="PROSITE" id="PS50931">
    <property type="entry name" value="HTH_LYSR"/>
    <property type="match status" value="1"/>
</dbReference>
<keyword evidence="4" id="KW-0804">Transcription</keyword>
<dbReference type="PANTHER" id="PTHR30537:SF3">
    <property type="entry name" value="TRANSCRIPTIONAL REGULATORY PROTEIN"/>
    <property type="match status" value="1"/>
</dbReference>
<proteinExistence type="inferred from homology"/>
<dbReference type="RefSeq" id="WP_153544899.1">
    <property type="nucleotide sequence ID" value="NZ_WIXK01000001.1"/>
</dbReference>
<dbReference type="Gene3D" id="1.10.10.10">
    <property type="entry name" value="Winged helix-like DNA-binding domain superfamily/Winged helix DNA-binding domain"/>
    <property type="match status" value="1"/>
</dbReference>
<dbReference type="SUPFAM" id="SSF46785">
    <property type="entry name" value="Winged helix' DNA-binding domain"/>
    <property type="match status" value="1"/>
</dbReference>
<dbReference type="GO" id="GO:0043565">
    <property type="term" value="F:sequence-specific DNA binding"/>
    <property type="evidence" value="ECO:0007669"/>
    <property type="project" value="TreeGrafter"/>
</dbReference>
<gene>
    <name evidence="6" type="ORF">GG681_03015</name>
</gene>
<evidence type="ECO:0000256" key="2">
    <source>
        <dbReference type="ARBA" id="ARBA00023015"/>
    </source>
</evidence>
<dbReference type="Proteomes" id="UP000436694">
    <property type="component" value="Unassembled WGS sequence"/>
</dbReference>
<dbReference type="InterPro" id="IPR036388">
    <property type="entry name" value="WH-like_DNA-bd_sf"/>
</dbReference>
<sequence length="298" mass="32860">MDPQWDDMKVFLAVAREASLSAAGRVLKMDPATVGRRVTRFESALGTSLFVKSPQGYALSAAGDRLLAHAEAAEQAMRAGREALSGPSDTLSGQIRIGAPDGSANYVLPQVVAKISDANPDLDIQIVALPRLINLSRREADMAVTVSAPTAGQLMVQKICDYKLHLVASRHYLREHGPIESVAEIKNHKVIGYIPDMIFDRELDYLNELGIDRVAMASNSVSVQVRMAAQGSALCVAHDFTLPEHRMLRKILTDEISLTRSFYLVRHQGDQRSERLNRFARELSSGIREEIERLEALT</sequence>
<evidence type="ECO:0000256" key="4">
    <source>
        <dbReference type="ARBA" id="ARBA00023163"/>
    </source>
</evidence>
<keyword evidence="3" id="KW-0238">DNA-binding</keyword>
<dbReference type="InterPro" id="IPR000847">
    <property type="entry name" value="LysR_HTH_N"/>
</dbReference>
<keyword evidence="7" id="KW-1185">Reference proteome</keyword>
<evidence type="ECO:0000256" key="3">
    <source>
        <dbReference type="ARBA" id="ARBA00023125"/>
    </source>
</evidence>
<dbReference type="InterPro" id="IPR058163">
    <property type="entry name" value="LysR-type_TF_proteobact-type"/>
</dbReference>
<dbReference type="Pfam" id="PF03466">
    <property type="entry name" value="LysR_substrate"/>
    <property type="match status" value="1"/>
</dbReference>
<name>A0A844AR80_9RHOB</name>
<reference evidence="6 7" key="1">
    <citation type="submission" date="2019-10" db="EMBL/GenBank/DDBJ databases">
        <title>Epibacterium sp. nov., isolated from seawater.</title>
        <authorList>
            <person name="Zhang X."/>
            <person name="Li N."/>
        </authorList>
    </citation>
    <scope>NUCLEOTIDE SEQUENCE [LARGE SCALE GENOMIC DNA]</scope>
    <source>
        <strain evidence="6 7">SM1969</strain>
    </source>
</reference>
<dbReference type="SUPFAM" id="SSF53850">
    <property type="entry name" value="Periplasmic binding protein-like II"/>
    <property type="match status" value="1"/>
</dbReference>
<dbReference type="InterPro" id="IPR005119">
    <property type="entry name" value="LysR_subst-bd"/>
</dbReference>
<feature type="domain" description="HTH lysR-type" evidence="5">
    <location>
        <begin position="1"/>
        <end position="60"/>
    </location>
</feature>
<dbReference type="Pfam" id="PF00126">
    <property type="entry name" value="HTH_1"/>
    <property type="match status" value="1"/>
</dbReference>
<protein>
    <submittedName>
        <fullName evidence="6">LysR family transcriptional regulator</fullName>
    </submittedName>
</protein>
<evidence type="ECO:0000259" key="5">
    <source>
        <dbReference type="PROSITE" id="PS50931"/>
    </source>
</evidence>
<evidence type="ECO:0000313" key="7">
    <source>
        <dbReference type="Proteomes" id="UP000436694"/>
    </source>
</evidence>
<dbReference type="CDD" id="cd05466">
    <property type="entry name" value="PBP2_LTTR_substrate"/>
    <property type="match status" value="1"/>
</dbReference>